<evidence type="ECO:0000256" key="4">
    <source>
        <dbReference type="ARBA" id="ARBA00022475"/>
    </source>
</evidence>
<evidence type="ECO:0000256" key="6">
    <source>
        <dbReference type="ARBA" id="ARBA00022989"/>
    </source>
</evidence>
<dbReference type="NCBIfam" id="TIGR00383">
    <property type="entry name" value="corA"/>
    <property type="match status" value="1"/>
</dbReference>
<reference evidence="10" key="2">
    <citation type="submission" date="2021-03" db="EMBL/GenBank/DDBJ databases">
        <authorList>
            <person name="Jaffe A."/>
        </authorList>
    </citation>
    <scope>NUCLEOTIDE SEQUENCE</scope>
    <source>
        <strain evidence="10">RIFCSPHIGHO2_01_FULL_GW2011_AR10_43_9</strain>
    </source>
</reference>
<sequence>MFKQISYGERENLVSVSKDELEKTLHKQQFVWVDLEKPTQEDLDFLNKLINLHPLSIEETLASNKRQKFREFPDYVFLVFHESLFDGTKFSEVELDVFLGKNFVITAYAEKSKSLEELKARYKKQPRLFEKGSVFFLYLLFDSIVENYFPIIEKLSDSVEKVETEIFSKADKKTLSRLFTLKKNLLKMRRKINPQRDIITKLASSGSEFISSEYILYFKGIEDRLIRISEIIDTYREIVADARDAHLSMVSNKLSEIMKLLTIIATIILPLTLVTGFYGMNVSFVEYDLFGQRGTYLFALAVIAIIATTMIYYFKKNGWI</sequence>
<dbReference type="Pfam" id="PF01544">
    <property type="entry name" value="CorA"/>
    <property type="match status" value="1"/>
</dbReference>
<comment type="similarity">
    <text evidence="2 8">Belongs to the CorA metal ion transporter (MIT) (TC 1.A.35) family.</text>
</comment>
<dbReference type="InterPro" id="IPR045863">
    <property type="entry name" value="CorA_TM1_TM2"/>
</dbReference>
<evidence type="ECO:0000313" key="11">
    <source>
        <dbReference type="Proteomes" id="UP000577419"/>
    </source>
</evidence>
<dbReference type="Proteomes" id="UP000577419">
    <property type="component" value="Unassembled WGS sequence"/>
</dbReference>
<protein>
    <recommendedName>
        <fullName evidence="8">Magnesium transport protein CorA</fullName>
    </recommendedName>
</protein>
<accession>A0A7J4IY29</accession>
<evidence type="ECO:0000313" key="10">
    <source>
        <dbReference type="EMBL" id="MBS3059176.1"/>
    </source>
</evidence>
<evidence type="ECO:0000256" key="1">
    <source>
        <dbReference type="ARBA" id="ARBA00004651"/>
    </source>
</evidence>
<reference evidence="9" key="1">
    <citation type="journal article" date="2020" name="bioRxiv">
        <title>A rank-normalized archaeal taxonomy based on genome phylogeny resolves widespread incomplete and uneven classifications.</title>
        <authorList>
            <person name="Rinke C."/>
            <person name="Chuvochina M."/>
            <person name="Mussig A.J."/>
            <person name="Chaumeil P.-A."/>
            <person name="Waite D.W."/>
            <person name="Whitman W.B."/>
            <person name="Parks D.H."/>
            <person name="Hugenholtz P."/>
        </authorList>
    </citation>
    <scope>NUCLEOTIDE SEQUENCE</scope>
    <source>
        <strain evidence="9">UBA10011</strain>
    </source>
</reference>
<dbReference type="InterPro" id="IPR004488">
    <property type="entry name" value="Mg/Co-transport_prot_CorA"/>
</dbReference>
<dbReference type="Gene3D" id="1.20.58.340">
    <property type="entry name" value="Magnesium transport protein CorA, transmembrane region"/>
    <property type="match status" value="2"/>
</dbReference>
<feature type="transmembrane region" description="Helical" evidence="8">
    <location>
        <begin position="260"/>
        <end position="280"/>
    </location>
</feature>
<evidence type="ECO:0000256" key="5">
    <source>
        <dbReference type="ARBA" id="ARBA00022692"/>
    </source>
</evidence>
<evidence type="ECO:0000256" key="2">
    <source>
        <dbReference type="ARBA" id="ARBA00009765"/>
    </source>
</evidence>
<dbReference type="SUPFAM" id="SSF144083">
    <property type="entry name" value="Magnesium transport protein CorA, transmembrane region"/>
    <property type="match status" value="1"/>
</dbReference>
<dbReference type="PANTHER" id="PTHR46494">
    <property type="entry name" value="CORA FAMILY METAL ION TRANSPORTER (EUROFUNG)"/>
    <property type="match status" value="1"/>
</dbReference>
<dbReference type="Proteomes" id="UP000683213">
    <property type="component" value="Unassembled WGS sequence"/>
</dbReference>
<reference evidence="10" key="3">
    <citation type="submission" date="2021-05" db="EMBL/GenBank/DDBJ databases">
        <title>Protein family content uncovers lineage relationships and bacterial pathway maintenance mechanisms in DPANN archaea.</title>
        <authorList>
            <person name="Castelle C.J."/>
            <person name="Meheust R."/>
            <person name="Jaffe A.L."/>
            <person name="Seitz K."/>
            <person name="Gong X."/>
            <person name="Baker B.J."/>
            <person name="Banfield J.F."/>
        </authorList>
    </citation>
    <scope>NUCLEOTIDE SEQUENCE</scope>
    <source>
        <strain evidence="10">RIFCSPHIGHO2_01_FULL_GW2011_AR10_43_9</strain>
    </source>
</reference>
<dbReference type="FunFam" id="1.20.58.340:FF:000012">
    <property type="entry name" value="Magnesium transport protein CorA"/>
    <property type="match status" value="1"/>
</dbReference>
<comment type="caution">
    <text evidence="9">The sequence shown here is derived from an EMBL/GenBank/DDBJ whole genome shotgun (WGS) entry which is preliminary data.</text>
</comment>
<dbReference type="GO" id="GO:0015095">
    <property type="term" value="F:magnesium ion transmembrane transporter activity"/>
    <property type="evidence" value="ECO:0007669"/>
    <property type="project" value="UniProtKB-UniRule"/>
</dbReference>
<keyword evidence="6 8" id="KW-1133">Transmembrane helix</keyword>
<keyword evidence="8" id="KW-0460">Magnesium</keyword>
<dbReference type="InterPro" id="IPR045861">
    <property type="entry name" value="CorA_cytoplasmic_dom"/>
</dbReference>
<evidence type="ECO:0000256" key="8">
    <source>
        <dbReference type="RuleBase" id="RU362010"/>
    </source>
</evidence>
<dbReference type="GO" id="GO:0015087">
    <property type="term" value="F:cobalt ion transmembrane transporter activity"/>
    <property type="evidence" value="ECO:0007669"/>
    <property type="project" value="UniProtKB-UniRule"/>
</dbReference>
<dbReference type="GO" id="GO:0000287">
    <property type="term" value="F:magnesium ion binding"/>
    <property type="evidence" value="ECO:0007669"/>
    <property type="project" value="TreeGrafter"/>
</dbReference>
<dbReference type="PANTHER" id="PTHR46494:SF1">
    <property type="entry name" value="CORA FAMILY METAL ION TRANSPORTER (EUROFUNG)"/>
    <property type="match status" value="1"/>
</dbReference>
<name>A0A7J4IY29_9ARCH</name>
<comment type="subcellular location">
    <subcellularLocation>
        <location evidence="1">Cell membrane</location>
        <topology evidence="1">Multi-pass membrane protein</topology>
    </subcellularLocation>
    <subcellularLocation>
        <location evidence="8">Membrane</location>
        <topology evidence="8">Multi-pass membrane protein</topology>
    </subcellularLocation>
</comment>
<organism evidence="9 11">
    <name type="scientific">Candidatus Iainarchaeum sp</name>
    <dbReference type="NCBI Taxonomy" id="3101447"/>
    <lineage>
        <taxon>Archaea</taxon>
        <taxon>Candidatus Iainarchaeota</taxon>
        <taxon>Candidatus Iainarchaeia</taxon>
        <taxon>Candidatus Iainarchaeales</taxon>
        <taxon>Candidatus Iainarchaeaceae</taxon>
        <taxon>Candidatus Iainarchaeum</taxon>
    </lineage>
</organism>
<dbReference type="EMBL" id="DUFG01000005">
    <property type="protein sequence ID" value="HIH07876.1"/>
    <property type="molecule type" value="Genomic_DNA"/>
</dbReference>
<dbReference type="EMBL" id="JAGVWF010000027">
    <property type="protein sequence ID" value="MBS3059176.1"/>
    <property type="molecule type" value="Genomic_DNA"/>
</dbReference>
<gene>
    <name evidence="8 9" type="primary">corA</name>
    <name evidence="9" type="ORF">HA237_00730</name>
    <name evidence="10" type="ORF">J4224_01985</name>
</gene>
<dbReference type="AlphaFoldDB" id="A0A7J4IY29"/>
<dbReference type="GO" id="GO:0050897">
    <property type="term" value="F:cobalt ion binding"/>
    <property type="evidence" value="ECO:0007669"/>
    <property type="project" value="TreeGrafter"/>
</dbReference>
<proteinExistence type="inferred from homology"/>
<keyword evidence="4 8" id="KW-1003">Cell membrane</keyword>
<dbReference type="InterPro" id="IPR002523">
    <property type="entry name" value="MgTranspt_CorA/ZnTranspt_ZntB"/>
</dbReference>
<keyword evidence="8" id="KW-0406">Ion transport</keyword>
<evidence type="ECO:0000256" key="3">
    <source>
        <dbReference type="ARBA" id="ARBA00022448"/>
    </source>
</evidence>
<evidence type="ECO:0000313" key="9">
    <source>
        <dbReference type="EMBL" id="HIH07876.1"/>
    </source>
</evidence>
<dbReference type="SUPFAM" id="SSF143865">
    <property type="entry name" value="CorA soluble domain-like"/>
    <property type="match status" value="1"/>
</dbReference>
<feature type="transmembrane region" description="Helical" evidence="8">
    <location>
        <begin position="295"/>
        <end position="314"/>
    </location>
</feature>
<keyword evidence="7 8" id="KW-0472">Membrane</keyword>
<keyword evidence="3 8" id="KW-0813">Transport</keyword>
<evidence type="ECO:0000256" key="7">
    <source>
        <dbReference type="ARBA" id="ARBA00023136"/>
    </source>
</evidence>
<dbReference type="Gene3D" id="3.30.460.20">
    <property type="entry name" value="CorA soluble domain-like"/>
    <property type="match status" value="1"/>
</dbReference>
<comment type="function">
    <text evidence="8">Mediates influx of magnesium ions.</text>
</comment>
<dbReference type="GO" id="GO:0005886">
    <property type="term" value="C:plasma membrane"/>
    <property type="evidence" value="ECO:0007669"/>
    <property type="project" value="UniProtKB-SubCell"/>
</dbReference>
<dbReference type="CDD" id="cd12822">
    <property type="entry name" value="TmCorA-like"/>
    <property type="match status" value="1"/>
</dbReference>
<keyword evidence="5 8" id="KW-0812">Transmembrane</keyword>